<organism evidence="1 2">
    <name type="scientific">Paralvinella palmiformis</name>
    <dbReference type="NCBI Taxonomy" id="53620"/>
    <lineage>
        <taxon>Eukaryota</taxon>
        <taxon>Metazoa</taxon>
        <taxon>Spiralia</taxon>
        <taxon>Lophotrochozoa</taxon>
        <taxon>Annelida</taxon>
        <taxon>Polychaeta</taxon>
        <taxon>Sedentaria</taxon>
        <taxon>Canalipalpata</taxon>
        <taxon>Terebellida</taxon>
        <taxon>Terebelliformia</taxon>
        <taxon>Alvinellidae</taxon>
        <taxon>Paralvinella</taxon>
    </lineage>
</organism>
<comment type="caution">
    <text evidence="1">The sequence shown here is derived from an EMBL/GenBank/DDBJ whole genome shotgun (WGS) entry which is preliminary data.</text>
</comment>
<protein>
    <submittedName>
        <fullName evidence="1">Uncharacterized protein</fullName>
    </submittedName>
</protein>
<evidence type="ECO:0000313" key="1">
    <source>
        <dbReference type="EMBL" id="KAK2144430.1"/>
    </source>
</evidence>
<keyword evidence="2" id="KW-1185">Reference proteome</keyword>
<dbReference type="EMBL" id="JAODUP010000758">
    <property type="protein sequence ID" value="KAK2144430.1"/>
    <property type="molecule type" value="Genomic_DNA"/>
</dbReference>
<dbReference type="AlphaFoldDB" id="A0AAD9MT36"/>
<name>A0AAD9MT36_9ANNE</name>
<gene>
    <name evidence="1" type="ORF">LSH36_758g01063</name>
</gene>
<sequence length="156" mass="17753">MPETLPHNPIAVVLDKVQSDSHSIVDSCHKWLTLQQDPLFETHCDVVKKRCFVAMLISNQAEAPPFPPYFFLDPSISMNPTTWWKVVEKCGVPHGFLELALQLLSAHASSASTKRMFQALAGSTLRYGIASQTRKQPSWYFVTGWSEDFVIWKMKR</sequence>
<reference evidence="1" key="1">
    <citation type="journal article" date="2023" name="Mol. Biol. Evol.">
        <title>Third-Generation Sequencing Reveals the Adaptive Role of the Epigenome in Three Deep-Sea Polychaetes.</title>
        <authorList>
            <person name="Perez M."/>
            <person name="Aroh O."/>
            <person name="Sun Y."/>
            <person name="Lan Y."/>
            <person name="Juniper S.K."/>
            <person name="Young C.R."/>
            <person name="Angers B."/>
            <person name="Qian P.Y."/>
        </authorList>
    </citation>
    <scope>NUCLEOTIDE SEQUENCE</scope>
    <source>
        <strain evidence="1">P08H-3</strain>
    </source>
</reference>
<proteinExistence type="predicted"/>
<dbReference type="Proteomes" id="UP001208570">
    <property type="component" value="Unassembled WGS sequence"/>
</dbReference>
<evidence type="ECO:0000313" key="2">
    <source>
        <dbReference type="Proteomes" id="UP001208570"/>
    </source>
</evidence>
<accession>A0AAD9MT36</accession>